<reference evidence="1 2" key="1">
    <citation type="submission" date="2023-08" db="EMBL/GenBank/DDBJ databases">
        <authorList>
            <person name="Folkvardsen B D."/>
            <person name="Norman A."/>
        </authorList>
    </citation>
    <scope>NUCLEOTIDE SEQUENCE [LARGE SCALE GENOMIC DNA]</scope>
    <source>
        <strain evidence="1 2">Mu0050</strain>
    </source>
</reference>
<dbReference type="Proteomes" id="UP001190466">
    <property type="component" value="Chromosome"/>
</dbReference>
<dbReference type="SUPFAM" id="SSF51735">
    <property type="entry name" value="NAD(P)-binding Rossmann-fold domains"/>
    <property type="match status" value="1"/>
</dbReference>
<protein>
    <submittedName>
        <fullName evidence="1">NAD(P)H-binding protein</fullName>
    </submittedName>
</protein>
<evidence type="ECO:0000313" key="2">
    <source>
        <dbReference type="Proteomes" id="UP001190466"/>
    </source>
</evidence>
<evidence type="ECO:0000313" key="1">
    <source>
        <dbReference type="EMBL" id="CAJ1584589.1"/>
    </source>
</evidence>
<dbReference type="PANTHER" id="PTHR43355:SF2">
    <property type="entry name" value="FLAVIN REDUCTASE (NADPH)"/>
    <property type="match status" value="1"/>
</dbReference>
<sequence>MTRILLFGATGYAGSRIRDAALRRGHQVTAVSRGGPVAASLYDRDAVLRLAEDADILVSAITSGPDAAGNTLPDAVPILVAAARRSGVRIGVVGGAGSLLLSEGGEQVISRLPPIAPPDKLRDIGLHIDLLDRLRETPEDVDWFYLSPPTGFGAHVPGIPRGRYRVGADVLLTDEQGNSEISGEDFAVAFLDEIEDPRHRRERFTVAY</sequence>
<name>A0ABM9MGH6_9MYCO</name>
<dbReference type="RefSeq" id="WP_316510621.1">
    <property type="nucleotide sequence ID" value="NZ_OY726395.1"/>
</dbReference>
<proteinExistence type="predicted"/>
<organism evidence="1 2">
    <name type="scientific">[Mycobacterium] wendilense</name>
    <dbReference type="NCBI Taxonomy" id="3064284"/>
    <lineage>
        <taxon>Bacteria</taxon>
        <taxon>Bacillati</taxon>
        <taxon>Actinomycetota</taxon>
        <taxon>Actinomycetes</taxon>
        <taxon>Mycobacteriales</taxon>
        <taxon>Mycobacteriaceae</taxon>
        <taxon>Mycolicibacter</taxon>
    </lineage>
</organism>
<dbReference type="Gene3D" id="3.40.50.720">
    <property type="entry name" value="NAD(P)-binding Rossmann-like Domain"/>
    <property type="match status" value="1"/>
</dbReference>
<accession>A0ABM9MGH6</accession>
<dbReference type="InterPro" id="IPR036291">
    <property type="entry name" value="NAD(P)-bd_dom_sf"/>
</dbReference>
<dbReference type="InterPro" id="IPR051606">
    <property type="entry name" value="Polyketide_Oxido-like"/>
</dbReference>
<dbReference type="PANTHER" id="PTHR43355">
    <property type="entry name" value="FLAVIN REDUCTASE (NADPH)"/>
    <property type="match status" value="1"/>
</dbReference>
<gene>
    <name evidence="1" type="ORF">MU0050_003271</name>
</gene>
<dbReference type="EMBL" id="OY726395">
    <property type="protein sequence ID" value="CAJ1584589.1"/>
    <property type="molecule type" value="Genomic_DNA"/>
</dbReference>
<keyword evidence="2" id="KW-1185">Reference proteome</keyword>